<organism evidence="11 12">
    <name type="scientific">Sulfuritalea hydrogenivorans sk43H</name>
    <dbReference type="NCBI Taxonomy" id="1223802"/>
    <lineage>
        <taxon>Bacteria</taxon>
        <taxon>Pseudomonadati</taxon>
        <taxon>Pseudomonadota</taxon>
        <taxon>Betaproteobacteria</taxon>
        <taxon>Nitrosomonadales</taxon>
        <taxon>Sterolibacteriaceae</taxon>
        <taxon>Sulfuritalea</taxon>
    </lineage>
</organism>
<reference evidence="11 12" key="1">
    <citation type="journal article" date="2014" name="Syst. Appl. Microbiol.">
        <title>Complete genomes of freshwater sulfur oxidizers Sulfuricella denitrificans skB26 and Sulfuritalea hydrogenivorans sk43H: genetic insights into the sulfur oxidation pathway of betaproteobacteria.</title>
        <authorList>
            <person name="Watanabe T."/>
            <person name="Kojima H."/>
            <person name="Fukui M."/>
        </authorList>
    </citation>
    <scope>NUCLEOTIDE SEQUENCE [LARGE SCALE GENOMIC DNA]</scope>
    <source>
        <strain evidence="11">DSM22779</strain>
    </source>
</reference>
<feature type="transmembrane region" description="Helical" evidence="10">
    <location>
        <begin position="387"/>
        <end position="406"/>
    </location>
</feature>
<evidence type="ECO:0000256" key="8">
    <source>
        <dbReference type="ARBA" id="ARBA00023136"/>
    </source>
</evidence>
<keyword evidence="2" id="KW-0813">Transport</keyword>
<feature type="transmembrane region" description="Helical" evidence="10">
    <location>
        <begin position="275"/>
        <end position="303"/>
    </location>
</feature>
<evidence type="ECO:0000256" key="10">
    <source>
        <dbReference type="SAM" id="Phobius"/>
    </source>
</evidence>
<feature type="transmembrane region" description="Helical" evidence="10">
    <location>
        <begin position="159"/>
        <end position="180"/>
    </location>
</feature>
<evidence type="ECO:0000256" key="9">
    <source>
        <dbReference type="ARBA" id="ARBA00031636"/>
    </source>
</evidence>
<evidence type="ECO:0000256" key="2">
    <source>
        <dbReference type="ARBA" id="ARBA00022448"/>
    </source>
</evidence>
<feature type="transmembrane region" description="Helical" evidence="10">
    <location>
        <begin position="237"/>
        <end position="263"/>
    </location>
</feature>
<keyword evidence="3" id="KW-0050">Antiport</keyword>
<feature type="transmembrane region" description="Helical" evidence="10">
    <location>
        <begin position="418"/>
        <end position="440"/>
    </location>
</feature>
<dbReference type="GO" id="GO:0006811">
    <property type="term" value="P:monoatomic ion transport"/>
    <property type="evidence" value="ECO:0007669"/>
    <property type="project" value="UniProtKB-KW"/>
</dbReference>
<dbReference type="STRING" id="1223802.SUTH_03600"/>
<dbReference type="EMBL" id="AP012547">
    <property type="protein sequence ID" value="BAO31370.1"/>
    <property type="molecule type" value="Genomic_DNA"/>
</dbReference>
<evidence type="ECO:0000256" key="5">
    <source>
        <dbReference type="ARBA" id="ARBA00022692"/>
    </source>
</evidence>
<dbReference type="CDD" id="cd13131">
    <property type="entry name" value="MATE_NorM_like"/>
    <property type="match status" value="1"/>
</dbReference>
<feature type="transmembrane region" description="Helical" evidence="10">
    <location>
        <begin position="315"/>
        <end position="336"/>
    </location>
</feature>
<gene>
    <name evidence="11" type="ORF">SUTH_03600</name>
</gene>
<evidence type="ECO:0000313" key="12">
    <source>
        <dbReference type="Proteomes" id="UP000031637"/>
    </source>
</evidence>
<keyword evidence="4" id="KW-1003">Cell membrane</keyword>
<dbReference type="Proteomes" id="UP000031637">
    <property type="component" value="Chromosome"/>
</dbReference>
<evidence type="ECO:0000256" key="4">
    <source>
        <dbReference type="ARBA" id="ARBA00022475"/>
    </source>
</evidence>
<dbReference type="InterPro" id="IPR002528">
    <property type="entry name" value="MATE_fam"/>
</dbReference>
<dbReference type="AlphaFoldDB" id="W0SL76"/>
<name>W0SL76_9PROT</name>
<comment type="subcellular location">
    <subcellularLocation>
        <location evidence="1">Cell inner membrane</location>
        <topology evidence="1">Multi-pass membrane protein</topology>
    </subcellularLocation>
</comment>
<dbReference type="Pfam" id="PF01554">
    <property type="entry name" value="MatE"/>
    <property type="match status" value="2"/>
</dbReference>
<proteinExistence type="predicted"/>
<feature type="transmembrane region" description="Helical" evidence="10">
    <location>
        <begin position="186"/>
        <end position="210"/>
    </location>
</feature>
<accession>W0SL76</accession>
<evidence type="ECO:0000256" key="3">
    <source>
        <dbReference type="ARBA" id="ARBA00022449"/>
    </source>
</evidence>
<dbReference type="HOGENOM" id="CLU_012893_6_0_4"/>
<dbReference type="OrthoDB" id="9780160at2"/>
<dbReference type="GO" id="GO:0005886">
    <property type="term" value="C:plasma membrane"/>
    <property type="evidence" value="ECO:0007669"/>
    <property type="project" value="UniProtKB-SubCell"/>
</dbReference>
<keyword evidence="6 10" id="KW-1133">Transmembrane helix</keyword>
<dbReference type="InterPro" id="IPR048279">
    <property type="entry name" value="MdtK-like"/>
</dbReference>
<dbReference type="RefSeq" id="WP_041101213.1">
    <property type="nucleotide sequence ID" value="NZ_AP012547.1"/>
</dbReference>
<evidence type="ECO:0000256" key="7">
    <source>
        <dbReference type="ARBA" id="ARBA00023065"/>
    </source>
</evidence>
<evidence type="ECO:0000256" key="1">
    <source>
        <dbReference type="ARBA" id="ARBA00004429"/>
    </source>
</evidence>
<dbReference type="PIRSF" id="PIRSF006603">
    <property type="entry name" value="DinF"/>
    <property type="match status" value="1"/>
</dbReference>
<feature type="transmembrane region" description="Helical" evidence="10">
    <location>
        <begin position="51"/>
        <end position="76"/>
    </location>
</feature>
<keyword evidence="8 10" id="KW-0472">Membrane</keyword>
<feature type="transmembrane region" description="Helical" evidence="10">
    <location>
        <begin position="126"/>
        <end position="147"/>
    </location>
</feature>
<keyword evidence="5 10" id="KW-0812">Transmembrane</keyword>
<protein>
    <recommendedName>
        <fullName evidence="9">Multidrug-efflux transporter</fullName>
    </recommendedName>
</protein>
<dbReference type="PANTHER" id="PTHR43298">
    <property type="entry name" value="MULTIDRUG RESISTANCE PROTEIN NORM-RELATED"/>
    <property type="match status" value="1"/>
</dbReference>
<dbReference type="GO" id="GO:0015297">
    <property type="term" value="F:antiporter activity"/>
    <property type="evidence" value="ECO:0007669"/>
    <property type="project" value="UniProtKB-KW"/>
</dbReference>
<evidence type="ECO:0000313" key="11">
    <source>
        <dbReference type="EMBL" id="BAO31370.1"/>
    </source>
</evidence>
<dbReference type="NCBIfam" id="TIGR00797">
    <property type="entry name" value="matE"/>
    <property type="match status" value="1"/>
</dbReference>
<dbReference type="InterPro" id="IPR050222">
    <property type="entry name" value="MATE_MdtK"/>
</dbReference>
<dbReference type="KEGG" id="shd:SUTH_03600"/>
<dbReference type="PANTHER" id="PTHR43298:SF2">
    <property type="entry name" value="FMN_FAD EXPORTER YEEO-RELATED"/>
    <property type="match status" value="1"/>
</dbReference>
<evidence type="ECO:0000256" key="6">
    <source>
        <dbReference type="ARBA" id="ARBA00022989"/>
    </source>
</evidence>
<feature type="transmembrane region" description="Helical" evidence="10">
    <location>
        <begin position="88"/>
        <end position="106"/>
    </location>
</feature>
<keyword evidence="12" id="KW-1185">Reference proteome</keyword>
<feature type="transmembrane region" description="Helical" evidence="10">
    <location>
        <begin position="348"/>
        <end position="366"/>
    </location>
</feature>
<keyword evidence="7" id="KW-0406">Ion transport</keyword>
<dbReference type="GO" id="GO:0042910">
    <property type="term" value="F:xenobiotic transmembrane transporter activity"/>
    <property type="evidence" value="ECO:0007669"/>
    <property type="project" value="InterPro"/>
</dbReference>
<sequence>MSAPRSLPRELLHLAWPVLIAQAAVMANGVIDTLMAGRLSSVDLAAVGIGASIYAIVFVTAMGVLLALTPVVAHHYGAKRFAEIGADVRQCAWLALGLSLVAFAVLKHPDLLLRFSRLTPEVEVKVRAYLDGVAWAVPGVLFFRVFYGFTTGIGRPRPVMFFNLLGLALKAPLNWVFMYGHFGFPALGGAGCGWSTAVITWTVATLSWLWCRRDIDYAVYGVFARFEWPRLPALRELLLLGLPMGATFMVDVTAFTFMALFIARLGPETSAAHQIAANVAVFVFMVPMALGSATGVLVGQALGAGDSRRSRHAGLLGLGVGCGVALLVGTAIFFGARPLARAYTADPQVAAAAATLLAIVAFYHVADAVQAVMAQVLRGYKRSMAPMAIYAVALWGVGLGGGYLLGLTDMFGAARGAAGFWLAGVASLTIAGLGVLAYFLRISAQTIPAPAATST</sequence>